<proteinExistence type="predicted"/>
<dbReference type="Pfam" id="PF01266">
    <property type="entry name" value="DAO"/>
    <property type="match status" value="1"/>
</dbReference>
<dbReference type="SUPFAM" id="SSF54373">
    <property type="entry name" value="FAD-linked reductases, C-terminal domain"/>
    <property type="match status" value="1"/>
</dbReference>
<evidence type="ECO:0000313" key="3">
    <source>
        <dbReference type="EMBL" id="CAB4787452.1"/>
    </source>
</evidence>
<dbReference type="AlphaFoldDB" id="A0A6J6WRG6"/>
<accession>A0A6J6WRG6</accession>
<dbReference type="Gene3D" id="3.30.9.10">
    <property type="entry name" value="D-Amino Acid Oxidase, subunit A, domain 2"/>
    <property type="match status" value="1"/>
</dbReference>
<gene>
    <name evidence="3" type="ORF">UFOPK2958_00916</name>
</gene>
<dbReference type="PANTHER" id="PTHR13847">
    <property type="entry name" value="SARCOSINE DEHYDROGENASE-RELATED"/>
    <property type="match status" value="1"/>
</dbReference>
<name>A0A6J6WRG6_9ZZZZ</name>
<protein>
    <submittedName>
        <fullName evidence="3">Unannotated protein</fullName>
    </submittedName>
</protein>
<dbReference type="EMBL" id="CAFAAB010000101">
    <property type="protein sequence ID" value="CAB4787452.1"/>
    <property type="molecule type" value="Genomic_DNA"/>
</dbReference>
<reference evidence="3" key="1">
    <citation type="submission" date="2020-05" db="EMBL/GenBank/DDBJ databases">
        <authorList>
            <person name="Chiriac C."/>
            <person name="Salcher M."/>
            <person name="Ghai R."/>
            <person name="Kavagutti S V."/>
        </authorList>
    </citation>
    <scope>NUCLEOTIDE SEQUENCE</scope>
</reference>
<dbReference type="SUPFAM" id="SSF51905">
    <property type="entry name" value="FAD/NAD(P)-binding domain"/>
    <property type="match status" value="1"/>
</dbReference>
<dbReference type="GO" id="GO:0005737">
    <property type="term" value="C:cytoplasm"/>
    <property type="evidence" value="ECO:0007669"/>
    <property type="project" value="TreeGrafter"/>
</dbReference>
<evidence type="ECO:0000256" key="1">
    <source>
        <dbReference type="ARBA" id="ARBA00023002"/>
    </source>
</evidence>
<sequence>MFCNAYIACMPKSPKTHVVIGGGIVGLVSALAATERGPVAIFDPQIGSGATFAAAGMLSPGAELLAGEQHALGDAMLALRGWPDFLQLLDGAEDVYFPEAGSLLTGYSRGDNEEIKRLTALASTVALNCESVTRLFDSSRFEEISPRFDKGVFFSDDAFVNVEALVDALVANLKARGTIFIEEPVIRIDEGSAAVVHTALDSYAYDSGLVCAGALTGLVGGDASSTLRSVRGVTLRLLRREPVAPRMVRALIDGRAIYIVDRPNGEVIIGASADESSERYVDALAVAELLRLALLLSPSLDTAEFLEARSGLRPVGPTGQPFLKRLNPSWGWHSGYYRHGVLMAPLAYRRAVEFWND</sequence>
<dbReference type="Gene3D" id="3.50.50.60">
    <property type="entry name" value="FAD/NAD(P)-binding domain"/>
    <property type="match status" value="1"/>
</dbReference>
<feature type="domain" description="FAD dependent oxidoreductase" evidence="2">
    <location>
        <begin position="18"/>
        <end position="347"/>
    </location>
</feature>
<dbReference type="InterPro" id="IPR006076">
    <property type="entry name" value="FAD-dep_OxRdtase"/>
</dbReference>
<keyword evidence="1" id="KW-0560">Oxidoreductase</keyword>
<organism evidence="3">
    <name type="scientific">freshwater metagenome</name>
    <dbReference type="NCBI Taxonomy" id="449393"/>
    <lineage>
        <taxon>unclassified sequences</taxon>
        <taxon>metagenomes</taxon>
        <taxon>ecological metagenomes</taxon>
    </lineage>
</organism>
<evidence type="ECO:0000259" key="2">
    <source>
        <dbReference type="Pfam" id="PF01266"/>
    </source>
</evidence>
<dbReference type="GO" id="GO:0016491">
    <property type="term" value="F:oxidoreductase activity"/>
    <property type="evidence" value="ECO:0007669"/>
    <property type="project" value="UniProtKB-KW"/>
</dbReference>
<dbReference type="InterPro" id="IPR036188">
    <property type="entry name" value="FAD/NAD-bd_sf"/>
</dbReference>
<dbReference type="PANTHER" id="PTHR13847:SF289">
    <property type="entry name" value="GLYCINE OXIDASE"/>
    <property type="match status" value="1"/>
</dbReference>